<dbReference type="GO" id="GO:0046872">
    <property type="term" value="F:metal ion binding"/>
    <property type="evidence" value="ECO:0007669"/>
    <property type="project" value="UniProtKB-KW"/>
</dbReference>
<dbReference type="EC" id="3.6.1.66" evidence="10"/>
<feature type="active site" description="Proton acceptor" evidence="10">
    <location>
        <position position="65"/>
    </location>
</feature>
<proteinExistence type="inferred from homology"/>
<evidence type="ECO:0000256" key="10">
    <source>
        <dbReference type="HAMAP-Rule" id="MF_01405"/>
    </source>
</evidence>
<dbReference type="GO" id="GO:0017111">
    <property type="term" value="F:ribonucleoside triphosphate phosphatase activity"/>
    <property type="evidence" value="ECO:0007669"/>
    <property type="project" value="InterPro"/>
</dbReference>
<sequence>MRMIFVTSNKGKLDEVRSYLSPLGIEVIQKKVEYPEIQANTLEEVVAFGVNWLKDYFDEPFFIDDSGLFIEAFHGFPGVYSAYVYRTLGNEGILKLMVGLENRKAYFKSVIGYYDGELHLFKGIVYGRIIDQKRGEHGFGFDPIFLPEGSTKTFAEMTTSEKNKISHRGRALTEFARWLKENLKKS</sequence>
<dbReference type="GO" id="GO:0009146">
    <property type="term" value="P:purine nucleoside triphosphate catabolic process"/>
    <property type="evidence" value="ECO:0007669"/>
    <property type="project" value="UniProtKB-UniRule"/>
</dbReference>
<dbReference type="AlphaFoldDB" id="A0A9E7MAW2"/>
<reference evidence="12 13" key="1">
    <citation type="submission" date="2021-08" db="EMBL/GenBank/DDBJ databases">
        <title>Thermococcus onnuriiensis IOH2.</title>
        <authorList>
            <person name="Park Y.-J."/>
        </authorList>
    </citation>
    <scope>NUCLEOTIDE SEQUENCE [LARGE SCALE GENOMIC DNA]</scope>
    <source>
        <strain evidence="12 13">IOH2</strain>
    </source>
</reference>
<evidence type="ECO:0000313" key="13">
    <source>
        <dbReference type="Proteomes" id="UP001056425"/>
    </source>
</evidence>
<protein>
    <recommendedName>
        <fullName evidence="10">dITP/XTP pyrophosphatase</fullName>
        <ecNumber evidence="10">3.6.1.66</ecNumber>
    </recommendedName>
    <alternativeName>
        <fullName evidence="10">Non-canonical purine NTP pyrophosphatase</fullName>
    </alternativeName>
    <alternativeName>
        <fullName evidence="10">Non-standard purine NTP pyrophosphatase</fullName>
    </alternativeName>
    <alternativeName>
        <fullName evidence="10">Nucleoside-triphosphate diphosphatase</fullName>
    </alternativeName>
    <alternativeName>
        <fullName evidence="10">Nucleoside-triphosphate pyrophosphatase</fullName>
        <shortName evidence="10">NTPase</shortName>
    </alternativeName>
</protein>
<keyword evidence="4 10" id="KW-0547">Nucleotide-binding</keyword>
<comment type="similarity">
    <text evidence="1 10 11">Belongs to the HAM1 NTPase family.</text>
</comment>
<feature type="binding site" evidence="10">
    <location>
        <position position="65"/>
    </location>
    <ligand>
        <name>Mg(2+)</name>
        <dbReference type="ChEBI" id="CHEBI:18420"/>
    </ligand>
</feature>
<dbReference type="PANTHER" id="PTHR11067:SF9">
    <property type="entry name" value="INOSINE TRIPHOSPHATE PYROPHOSPHATASE"/>
    <property type="match status" value="1"/>
</dbReference>
<comment type="catalytic activity">
    <reaction evidence="10">
        <text>ITP + H2O = IMP + diphosphate + H(+)</text>
        <dbReference type="Rhea" id="RHEA:29399"/>
        <dbReference type="ChEBI" id="CHEBI:15377"/>
        <dbReference type="ChEBI" id="CHEBI:15378"/>
        <dbReference type="ChEBI" id="CHEBI:33019"/>
        <dbReference type="ChEBI" id="CHEBI:58053"/>
        <dbReference type="ChEBI" id="CHEBI:61402"/>
        <dbReference type="EC" id="3.6.1.66"/>
    </reaction>
</comment>
<dbReference type="EMBL" id="CP080572">
    <property type="protein sequence ID" value="USH00259.1"/>
    <property type="molecule type" value="Genomic_DNA"/>
</dbReference>
<evidence type="ECO:0000313" key="12">
    <source>
        <dbReference type="EMBL" id="USH00259.1"/>
    </source>
</evidence>
<comment type="cofactor">
    <cofactor evidence="10">
        <name>Mg(2+)</name>
        <dbReference type="ChEBI" id="CHEBI:18420"/>
    </cofactor>
    <text evidence="10">Binds 1 Mg(2+) ion per subunit.</text>
</comment>
<comment type="subunit">
    <text evidence="2 10">Homodimer.</text>
</comment>
<evidence type="ECO:0000256" key="4">
    <source>
        <dbReference type="ARBA" id="ARBA00022741"/>
    </source>
</evidence>
<comment type="catalytic activity">
    <reaction evidence="8 10">
        <text>dITP + H2O = dIMP + diphosphate + H(+)</text>
        <dbReference type="Rhea" id="RHEA:28342"/>
        <dbReference type="ChEBI" id="CHEBI:15377"/>
        <dbReference type="ChEBI" id="CHEBI:15378"/>
        <dbReference type="ChEBI" id="CHEBI:33019"/>
        <dbReference type="ChEBI" id="CHEBI:61194"/>
        <dbReference type="ChEBI" id="CHEBI:61382"/>
        <dbReference type="EC" id="3.6.1.66"/>
    </reaction>
</comment>
<evidence type="ECO:0000256" key="5">
    <source>
        <dbReference type="ARBA" id="ARBA00022801"/>
    </source>
</evidence>
<dbReference type="GO" id="GO:0009117">
    <property type="term" value="P:nucleotide metabolic process"/>
    <property type="evidence" value="ECO:0007669"/>
    <property type="project" value="UniProtKB-KW"/>
</dbReference>
<dbReference type="SUPFAM" id="SSF52972">
    <property type="entry name" value="ITPase-like"/>
    <property type="match status" value="1"/>
</dbReference>
<feature type="binding site" evidence="10">
    <location>
        <begin position="167"/>
        <end position="168"/>
    </location>
    <ligand>
        <name>substrate</name>
    </ligand>
</feature>
<keyword evidence="7 10" id="KW-0546">Nucleotide metabolism</keyword>
<evidence type="ECO:0000256" key="7">
    <source>
        <dbReference type="ARBA" id="ARBA00023080"/>
    </source>
</evidence>
<evidence type="ECO:0000256" key="1">
    <source>
        <dbReference type="ARBA" id="ARBA00008023"/>
    </source>
</evidence>
<gene>
    <name evidence="12" type="ORF">K1720_01925</name>
</gene>
<dbReference type="Gene3D" id="3.90.950.10">
    <property type="match status" value="1"/>
</dbReference>
<organism evidence="12 13">
    <name type="scientific">Thermococcus argininiproducens</name>
    <dbReference type="NCBI Taxonomy" id="2866384"/>
    <lineage>
        <taxon>Archaea</taxon>
        <taxon>Methanobacteriati</taxon>
        <taxon>Methanobacteriota</taxon>
        <taxon>Thermococci</taxon>
        <taxon>Thermococcales</taxon>
        <taxon>Thermococcaceae</taxon>
        <taxon>Thermococcus</taxon>
    </lineage>
</organism>
<dbReference type="Proteomes" id="UP001056425">
    <property type="component" value="Chromosome"/>
</dbReference>
<dbReference type="InterPro" id="IPR002637">
    <property type="entry name" value="RdgB/HAM1"/>
</dbReference>
<dbReference type="NCBIfam" id="TIGR00042">
    <property type="entry name" value="RdgB/HAM1 family non-canonical purine NTP pyrophosphatase"/>
    <property type="match status" value="1"/>
</dbReference>
<dbReference type="RefSeq" id="WP_251949547.1">
    <property type="nucleotide sequence ID" value="NZ_CP080572.1"/>
</dbReference>
<feature type="binding site" evidence="10">
    <location>
        <position position="36"/>
    </location>
    <ligand>
        <name>Mg(2+)</name>
        <dbReference type="ChEBI" id="CHEBI:18420"/>
    </ligand>
</feature>
<dbReference type="GeneID" id="72777062"/>
<dbReference type="HAMAP" id="MF_01405">
    <property type="entry name" value="Non_canon_purine_NTPase"/>
    <property type="match status" value="1"/>
</dbReference>
<dbReference type="GO" id="GO:0036220">
    <property type="term" value="F:ITP diphosphatase activity"/>
    <property type="evidence" value="ECO:0007669"/>
    <property type="project" value="UniProtKB-UniRule"/>
</dbReference>
<feature type="binding site" evidence="10">
    <location>
        <begin position="7"/>
        <end position="12"/>
    </location>
    <ligand>
        <name>substrate</name>
    </ligand>
</feature>
<comment type="catalytic activity">
    <reaction evidence="9 10">
        <text>XTP + H2O = XMP + diphosphate + H(+)</text>
        <dbReference type="Rhea" id="RHEA:28610"/>
        <dbReference type="ChEBI" id="CHEBI:15377"/>
        <dbReference type="ChEBI" id="CHEBI:15378"/>
        <dbReference type="ChEBI" id="CHEBI:33019"/>
        <dbReference type="ChEBI" id="CHEBI:57464"/>
        <dbReference type="ChEBI" id="CHEBI:61314"/>
        <dbReference type="EC" id="3.6.1.66"/>
    </reaction>
</comment>
<dbReference type="PANTHER" id="PTHR11067">
    <property type="entry name" value="INOSINE TRIPHOSPHATE PYROPHOSPHATASE/HAM1 PROTEIN"/>
    <property type="match status" value="1"/>
</dbReference>
<evidence type="ECO:0000256" key="6">
    <source>
        <dbReference type="ARBA" id="ARBA00022842"/>
    </source>
</evidence>
<keyword evidence="3 10" id="KW-0479">Metal-binding</keyword>
<evidence type="ECO:0000256" key="9">
    <source>
        <dbReference type="ARBA" id="ARBA00052017"/>
    </source>
</evidence>
<evidence type="ECO:0000256" key="2">
    <source>
        <dbReference type="ARBA" id="ARBA00011738"/>
    </source>
</evidence>
<evidence type="ECO:0000256" key="3">
    <source>
        <dbReference type="ARBA" id="ARBA00022723"/>
    </source>
</evidence>
<dbReference type="GO" id="GO:0005737">
    <property type="term" value="C:cytoplasm"/>
    <property type="evidence" value="ECO:0007669"/>
    <property type="project" value="TreeGrafter"/>
</dbReference>
<dbReference type="FunFam" id="3.90.950.10:FF:000001">
    <property type="entry name" value="dITP/XTP pyrophosphatase"/>
    <property type="match status" value="1"/>
</dbReference>
<dbReference type="InterPro" id="IPR020922">
    <property type="entry name" value="dITP/XTP_pyrophosphatase"/>
</dbReference>
<keyword evidence="13" id="KW-1185">Reference proteome</keyword>
<dbReference type="KEGG" id="thei:K1720_01925"/>
<dbReference type="GO" id="GO:0036222">
    <property type="term" value="F:XTP diphosphatase activity"/>
    <property type="evidence" value="ECO:0007669"/>
    <property type="project" value="UniProtKB-UniRule"/>
</dbReference>
<feature type="binding site" evidence="10">
    <location>
        <position position="66"/>
    </location>
    <ligand>
        <name>substrate</name>
    </ligand>
</feature>
<feature type="binding site" evidence="10">
    <location>
        <begin position="139"/>
        <end position="142"/>
    </location>
    <ligand>
        <name>substrate</name>
    </ligand>
</feature>
<dbReference type="InterPro" id="IPR029001">
    <property type="entry name" value="ITPase-like_fam"/>
</dbReference>
<feature type="binding site" evidence="10">
    <location>
        <position position="162"/>
    </location>
    <ligand>
        <name>substrate</name>
    </ligand>
</feature>
<dbReference type="GO" id="GO:0000166">
    <property type="term" value="F:nucleotide binding"/>
    <property type="evidence" value="ECO:0007669"/>
    <property type="project" value="UniProtKB-KW"/>
</dbReference>
<dbReference type="CDD" id="cd00515">
    <property type="entry name" value="HAM1"/>
    <property type="match status" value="1"/>
</dbReference>
<evidence type="ECO:0000256" key="8">
    <source>
        <dbReference type="ARBA" id="ARBA00051875"/>
    </source>
</evidence>
<keyword evidence="5 10" id="KW-0378">Hydrolase</keyword>
<keyword evidence="6 10" id="KW-0460">Magnesium</keyword>
<dbReference type="Pfam" id="PF01725">
    <property type="entry name" value="Ham1p_like"/>
    <property type="match status" value="1"/>
</dbReference>
<dbReference type="NCBIfam" id="NF011396">
    <property type="entry name" value="PRK14821.1"/>
    <property type="match status" value="1"/>
</dbReference>
<accession>A0A9E7MAW2</accession>
<comment type="function">
    <text evidence="10">Pyrophosphatase that catalyzes the hydrolysis of nucleoside triphosphates to their monophosphate derivatives, with a high preference for the non-canonical purine nucleotides XTP (xanthosine triphosphate), dITP (deoxyinosine triphosphate) and ITP. Seems to function as a house-cleaning enzyme that removes non-canonical purine nucleotides from the nucleotide pool, thus preventing their incorporation into DNA/RNA and avoiding chromosomal lesions.</text>
</comment>
<dbReference type="GO" id="GO:0035870">
    <property type="term" value="F:dITP diphosphatase activity"/>
    <property type="evidence" value="ECO:0007669"/>
    <property type="project" value="UniProtKB-UniRule"/>
</dbReference>
<evidence type="ECO:0000256" key="11">
    <source>
        <dbReference type="RuleBase" id="RU003781"/>
    </source>
</evidence>
<name>A0A9E7MAW2_9EURY</name>